<reference evidence="40" key="6">
    <citation type="submission" date="2020-04" db="EMBL/GenBank/DDBJ databases">
        <title>The Salmonella enterica Resistant Infantis in Poultry (RIP) Clone Continues to Spread and Recombine in the United States.</title>
        <authorList>
            <person name="Tyson G.H."/>
            <person name="Li C."/>
            <person name="Harrison L."/>
            <person name="Martin G."/>
            <person name="Hsu C.-H."/>
            <person name="Tate H."/>
            <person name="Tran T.-T.T."/>
            <person name="Strain E."/>
            <person name="Zhao S."/>
        </authorList>
    </citation>
    <scope>NUCLEOTIDE SEQUENCE</scope>
    <source>
        <strain evidence="40">CVM N17S976</strain>
    </source>
</reference>
<dbReference type="EMBL" id="AAKMPT010000102">
    <property type="protein sequence ID" value="ECT3917400.1"/>
    <property type="molecule type" value="Genomic_DNA"/>
</dbReference>
<dbReference type="GO" id="GO:0004519">
    <property type="term" value="F:endonuclease activity"/>
    <property type="evidence" value="ECO:0007669"/>
    <property type="project" value="UniProtKB-KW"/>
</dbReference>
<dbReference type="EMBL" id="AAGJYV010000061">
    <property type="protein sequence ID" value="EBO8932908.1"/>
    <property type="molecule type" value="Genomic_DNA"/>
</dbReference>
<organism evidence="35">
    <name type="scientific">Salmonella infantis</name>
    <dbReference type="NCBI Taxonomy" id="595"/>
    <lineage>
        <taxon>Bacteria</taxon>
        <taxon>Pseudomonadati</taxon>
        <taxon>Pseudomonadota</taxon>
        <taxon>Gammaproteobacteria</taxon>
        <taxon>Enterobacterales</taxon>
        <taxon>Enterobacteriaceae</taxon>
        <taxon>Salmonella</taxon>
    </lineage>
</organism>
<evidence type="ECO:0000313" key="21">
    <source>
        <dbReference type="EMBL" id="ECU0730008.1"/>
    </source>
</evidence>
<dbReference type="EMBL" id="AAKOVI010000100">
    <property type="protein sequence ID" value="ECU0851589.1"/>
    <property type="molecule type" value="Genomic_DNA"/>
</dbReference>
<gene>
    <name evidence="31" type="ORF">AVV94_24310</name>
    <name evidence="32" type="ORF">AYO59_24430</name>
    <name evidence="37" type="ORF">B7096_24250</name>
    <name evidence="38" type="ORF">B7906_24285</name>
    <name evidence="33" type="ORF">BCO02_24355</name>
    <name evidence="34" type="ORF">BCO11_24350</name>
    <name evidence="35" type="ORF">BCO24_24405</name>
    <name evidence="36" type="ORF">BKZ14_24390</name>
    <name evidence="27" type="ORF">D3L91_23000</name>
    <name evidence="20" type="ORF">D4Q57_24700</name>
    <name evidence="6" type="ORF">D6191_23790</name>
    <name evidence="40" type="ORF">D7G23_07100</name>
    <name evidence="21" type="ORF">DK644_24705</name>
    <name evidence="22" type="ORF">DK658_24780</name>
    <name evidence="17" type="ORF">DKR80_25180</name>
    <name evidence="23" type="ORF">DML76_25060</name>
    <name evidence="24" type="ORF">DML78_24890</name>
    <name evidence="25" type="ORF">DN939_24750</name>
    <name evidence="18" type="ORF">DNT91_25095</name>
    <name evidence="29" type="ORF">DOG78_25300</name>
    <name evidence="19" type="ORF">DTE60_24615</name>
    <name evidence="30" type="ORF">DUG45_25150</name>
    <name evidence="26" type="ORF">DVE59_25025</name>
    <name evidence="28" type="ORF">DZ830_25365</name>
    <name evidence="15" type="ORF">E4A09_24325</name>
    <name evidence="7" type="ORF">E4S80_24125</name>
    <name evidence="8" type="ORF">E7893_23965</name>
    <name evidence="5" type="ORF">E9406_23735</name>
    <name evidence="10" type="ORF">EAY49_24840</name>
    <name evidence="11" type="ORF">EAY59_24875</name>
    <name evidence="12" type="ORF">EI356_24885</name>
    <name evidence="13" type="ORF">EKK94_24800</name>
    <name evidence="3" type="ORF">EQ866_24220</name>
    <name evidence="14" type="ORF">EVX96_24665</name>
    <name evidence="4" type="ORF">EX903_24380</name>
    <name evidence="9" type="ORF">FA731_24090</name>
    <name evidence="16" type="ORF">FD413_24170</name>
    <name evidence="2" type="ORF">FDA00_24325</name>
    <name evidence="39" type="ORF">GDL33_24480</name>
</gene>
<keyword evidence="35" id="KW-0255">Endonuclease</keyword>
<sequence>MLSDCIEHNQKQNYGTTSTRINGKTVAIRLHRKAYCESVGVSIESIKGRVVLHMCDNPRCINPEHLVLGTQLENVRDMEIKGRGNHVSGERNGSAKLTAEDVLEIRSSTLSNRKIAAIYGLSDSYISSIRLRKKWKHI</sequence>
<dbReference type="InterPro" id="IPR044925">
    <property type="entry name" value="His-Me_finger_sf"/>
</dbReference>
<dbReference type="Gene3D" id="3.90.75.10">
    <property type="entry name" value="Homing Intron 3 (I-ppo) Encoded Endonuclease, Chain A"/>
    <property type="match status" value="1"/>
</dbReference>
<evidence type="ECO:0000313" key="25">
    <source>
        <dbReference type="EMBL" id="ECU1307492.1"/>
    </source>
</evidence>
<evidence type="ECO:0000313" key="6">
    <source>
        <dbReference type="EMBL" id="EBO8483282.1"/>
    </source>
</evidence>
<evidence type="ECO:0000313" key="28">
    <source>
        <dbReference type="EMBL" id="ECV1009416.1"/>
    </source>
</evidence>
<dbReference type="Pfam" id="PF13392">
    <property type="entry name" value="HNH_3"/>
    <property type="match status" value="1"/>
</dbReference>
<dbReference type="GeneID" id="99971488"/>
<dbReference type="EMBL" id="AAIGEA010000049">
    <property type="protein sequence ID" value="ECD8867103.1"/>
    <property type="molecule type" value="Genomic_DNA"/>
</dbReference>
<evidence type="ECO:0000313" key="31">
    <source>
        <dbReference type="EMBL" id="ECY9479652.1"/>
    </source>
</evidence>
<accession>A0A3R0DCZ1</accession>
<dbReference type="EMBL" id="AAGDRP010000047">
    <property type="protein sequence ID" value="EBM7866525.1"/>
    <property type="molecule type" value="Genomic_DNA"/>
</dbReference>
<dbReference type="EMBL" id="AAKLCC010000086">
    <property type="protein sequence ID" value="ECS9071750.1"/>
    <property type="molecule type" value="Genomic_DNA"/>
</dbReference>
<evidence type="ECO:0000313" key="11">
    <source>
        <dbReference type="EMBL" id="EBZ3768283.1"/>
    </source>
</evidence>
<dbReference type="Proteomes" id="UP000839930">
    <property type="component" value="Unassembled WGS sequence"/>
</dbReference>
<reference evidence="15" key="4">
    <citation type="submission" date="2019-03" db="EMBL/GenBank/DDBJ databases">
        <authorList>
            <person name="Ashton P.M."/>
            <person name="Dallman T."/>
            <person name="Nair S."/>
            <person name="De Pinna E."/>
            <person name="Peters T."/>
            <person name="Grant K."/>
        </authorList>
    </citation>
    <scope>NUCLEOTIDE SEQUENCE</scope>
    <source>
        <strain evidence="15">707098</strain>
    </source>
</reference>
<reference evidence="35" key="3">
    <citation type="submission" date="2018-07" db="EMBL/GenBank/DDBJ databases">
        <authorList>
            <consortium name="GenomeTrakr network: Whole genome sequencing for foodborne pathogen traceback"/>
        </authorList>
    </citation>
    <scope>NUCLEOTIDE SEQUENCE</scope>
    <source>
        <strain evidence="33">CFSAN037700</strain>
        <strain evidence="34">CFSAN037709</strain>
        <strain evidence="35">CFSAN037722</strain>
        <strain evidence="17">FSIS11809892</strain>
        <strain evidence="22">FSIS11809959</strain>
        <strain evidence="23">FSIS11810047</strain>
        <strain evidence="24">FSIS11810049</strain>
        <strain evidence="18">FSIS11810308</strain>
        <strain evidence="30">FSIS11811714</strain>
        <strain evidence="27">FSIS11812793</strain>
        <strain evidence="6">FSIS11813724</strain>
        <strain evidence="11">FSIS11814551</strain>
        <strain evidence="10">FSIS11814560</strain>
        <strain evidence="5">FSIS11919895</strain>
        <strain evidence="2">FSIS11920420</strain>
        <strain evidence="16">FSIS11920791</strain>
        <strain evidence="31">FSIS1505305</strain>
        <strain evidence="36">FSIS1607987</strain>
        <strain evidence="37">FSIS1700006</strain>
        <strain evidence="38">FSIS1710673</strain>
        <strain evidence="21">FSIS21821670</strain>
        <strain evidence="25">FSIS21821799</strain>
        <strain evidence="28">FSIS21821917</strain>
        <strain evidence="20">FSIS21822115</strain>
        <strain evidence="13">FSIS21823005</strain>
        <strain evidence="14">FSIS21923374</strain>
        <strain evidence="8">FSIS21923917</strain>
        <strain evidence="29">FSIS31800552</strain>
        <strain evidence="19">FSIS31800621</strain>
        <strain evidence="26">FSIS31800750</strain>
        <strain evidence="12">FSIS31801318</strain>
        <strain evidence="3">FSIS31901417</strain>
        <strain evidence="4">FSIS31901572</strain>
        <strain evidence="9">FSIS31901849</strain>
    </source>
</reference>
<dbReference type="EMBL" id="AAKSWS010000038">
    <property type="protein sequence ID" value="ECV0379138.1"/>
    <property type="molecule type" value="Genomic_DNA"/>
</dbReference>
<evidence type="ECO:0000313" key="38">
    <source>
        <dbReference type="EMBL" id="EDG6336803.1"/>
    </source>
</evidence>
<dbReference type="EMBL" id="AAMEVE010000042">
    <property type="protein sequence ID" value="EDG6336803.1"/>
    <property type="molecule type" value="Genomic_DNA"/>
</dbReference>
<dbReference type="EMBL" id="DAAAKK010000042">
    <property type="protein sequence ID" value="HAA0876520.1"/>
    <property type="molecule type" value="Genomic_DNA"/>
</dbReference>
<proteinExistence type="predicted"/>
<dbReference type="EMBL" id="AALIFF010000065">
    <property type="protein sequence ID" value="ECZ8878249.1"/>
    <property type="molecule type" value="Genomic_DNA"/>
</dbReference>
<evidence type="ECO:0000313" key="32">
    <source>
        <dbReference type="EMBL" id="ECZ8878249.1"/>
    </source>
</evidence>
<dbReference type="EMBL" id="AAKLIB010000088">
    <property type="protein sequence ID" value="ECS9814854.1"/>
    <property type="molecule type" value="Genomic_DNA"/>
</dbReference>
<dbReference type="EMBL" id="AAKOZE010000114">
    <property type="protein sequence ID" value="ECU1307492.1"/>
    <property type="molecule type" value="Genomic_DNA"/>
</dbReference>
<evidence type="ECO:0000313" key="23">
    <source>
        <dbReference type="EMBL" id="ECU0931797.1"/>
    </source>
</evidence>
<dbReference type="InterPro" id="IPR003615">
    <property type="entry name" value="HNH_nuc"/>
</dbReference>
<evidence type="ECO:0000313" key="30">
    <source>
        <dbReference type="EMBL" id="ECV5413580.1"/>
    </source>
</evidence>
<dbReference type="EMBL" id="AAKLTB010000142">
    <property type="protein sequence ID" value="ECT1142927.1"/>
    <property type="molecule type" value="Genomic_DNA"/>
</dbReference>
<reference evidence="32" key="2">
    <citation type="submission" date="2018-07" db="EMBL/GenBank/DDBJ databases">
        <authorList>
            <consortium name="NARMS: The National Antimicrobial Resistance Monitoring System"/>
        </authorList>
    </citation>
    <scope>NUCLEOTIDE SEQUENCE</scope>
    <source>
        <strain evidence="7">FSIS11919428</strain>
        <strain evidence="32">FSIS1605484</strain>
    </source>
</reference>
<evidence type="ECO:0000313" key="14">
    <source>
        <dbReference type="EMBL" id="ECB2704502.1"/>
    </source>
</evidence>
<dbReference type="EMBL" id="AAGJUI010000117">
    <property type="protein sequence ID" value="EBO8483282.1"/>
    <property type="molecule type" value="Genomic_DNA"/>
</dbReference>
<evidence type="ECO:0000313" key="39">
    <source>
        <dbReference type="EMBL" id="HAA0876520.1"/>
    </source>
</evidence>
<dbReference type="RefSeq" id="WP_000947484.1">
    <property type="nucleotide sequence ID" value="NZ_CP016406.1"/>
</dbReference>
<evidence type="ECO:0000313" key="22">
    <source>
        <dbReference type="EMBL" id="ECU0851589.1"/>
    </source>
</evidence>
<evidence type="ECO:0000259" key="1">
    <source>
        <dbReference type="Pfam" id="PF13392"/>
    </source>
</evidence>
<dbReference type="EMBL" id="AALOZJ010000050">
    <property type="protein sequence ID" value="EDB8944514.1"/>
    <property type="molecule type" value="Genomic_DNA"/>
</dbReference>
<dbReference type="EMBL" id="AAHTGE010000038">
    <property type="protein sequence ID" value="ECA0964597.1"/>
    <property type="molecule type" value="Genomic_DNA"/>
</dbReference>
<reference evidence="39" key="5">
    <citation type="submission" date="2019-10" db="EMBL/GenBank/DDBJ databases">
        <authorList>
            <consortium name="NCBI Pathogen Detection Project"/>
        </authorList>
    </citation>
    <scope>NUCLEOTIDE SEQUENCE</scope>
    <source>
        <strain evidence="39">13-3055</strain>
    </source>
</reference>
<evidence type="ECO:0000313" key="4">
    <source>
        <dbReference type="EMBL" id="EBO1800566.1"/>
    </source>
</evidence>
<keyword evidence="35" id="KW-0378">Hydrolase</keyword>
<dbReference type="SUPFAM" id="SSF54060">
    <property type="entry name" value="His-Me finger endonucleases"/>
    <property type="match status" value="1"/>
</dbReference>
<dbReference type="EMBL" id="AAGHRN010000072">
    <property type="protein sequence ID" value="EBO1800566.1"/>
    <property type="molecule type" value="Genomic_DNA"/>
</dbReference>
<dbReference type="EMBL" id="AAKOVZ010000088">
    <property type="protein sequence ID" value="ECU0931797.1"/>
    <property type="molecule type" value="Genomic_DNA"/>
</dbReference>
<dbReference type="EMBL" id="AAKSCF010000059">
    <property type="protein sequence ID" value="ECV3265420.1"/>
    <property type="molecule type" value="Genomic_DNA"/>
</dbReference>
<evidence type="ECO:0000313" key="5">
    <source>
        <dbReference type="EMBL" id="EBO2482010.1"/>
    </source>
</evidence>
<dbReference type="EMBL" id="CP052801">
    <property type="protein sequence ID" value="QJV32460.1"/>
    <property type="molecule type" value="Genomic_DNA"/>
</dbReference>
<reference evidence="39" key="1">
    <citation type="journal article" date="2018" name="Genome Biol.">
        <title>SKESA: strategic k-mer extension for scrupulous assemblies.</title>
        <authorList>
            <person name="Souvorov A."/>
            <person name="Agarwala R."/>
            <person name="Lipman D.J."/>
        </authorList>
    </citation>
    <scope>NUCLEOTIDE SEQUENCE</scope>
    <source>
        <strain evidence="39">13-3055</strain>
    </source>
</reference>
<evidence type="ECO:0000313" key="13">
    <source>
        <dbReference type="EMBL" id="ECA3974266.1"/>
    </source>
</evidence>
<dbReference type="EMBL" id="AAKSRR010000067">
    <property type="protein sequence ID" value="ECV1009416.1"/>
    <property type="molecule type" value="Genomic_DNA"/>
</dbReference>
<evidence type="ECO:0000313" key="3">
    <source>
        <dbReference type="EMBL" id="EBM7866525.1"/>
    </source>
</evidence>
<dbReference type="EMBL" id="AAKOUH010000127">
    <property type="protein sequence ID" value="ECU0730008.1"/>
    <property type="molecule type" value="Genomic_DNA"/>
</dbReference>
<dbReference type="AlphaFoldDB" id="A0A3R0DCZ1"/>
<dbReference type="EMBL" id="AAHQWV010000075">
    <property type="protein sequence ID" value="EBZ3641154.1"/>
    <property type="molecule type" value="Genomic_DNA"/>
</dbReference>
<evidence type="ECO:0000313" key="34">
    <source>
        <dbReference type="EMBL" id="EDB8897712.1"/>
    </source>
</evidence>
<dbReference type="EMBL" id="AALGHN010000039">
    <property type="protein sequence ID" value="ECY9479652.1"/>
    <property type="molecule type" value="Genomic_DNA"/>
</dbReference>
<dbReference type="EMBL" id="AAGKAB010000074">
    <property type="protein sequence ID" value="EBO9088177.1"/>
    <property type="molecule type" value="Genomic_DNA"/>
</dbReference>
<evidence type="ECO:0000313" key="29">
    <source>
        <dbReference type="EMBL" id="ECV3265420.1"/>
    </source>
</evidence>
<evidence type="ECO:0000313" key="35">
    <source>
        <dbReference type="EMBL" id="EDB8944514.1"/>
    </source>
</evidence>
<evidence type="ECO:0000313" key="17">
    <source>
        <dbReference type="EMBL" id="ECS9071750.1"/>
    </source>
</evidence>
<dbReference type="EMBL" id="AALOYY010000045">
    <property type="protein sequence ID" value="EDB8864795.1"/>
    <property type="molecule type" value="Genomic_DNA"/>
</dbReference>
<protein>
    <submittedName>
        <fullName evidence="35">HNH endonuclease</fullName>
    </submittedName>
</protein>
<dbReference type="EMBL" id="AAKSJL010000072">
    <property type="protein sequence ID" value="ECV5413580.1"/>
    <property type="molecule type" value="Genomic_DNA"/>
</dbReference>
<dbReference type="EMBL" id="AAKPLR010000086">
    <property type="protein sequence ID" value="ECU2848378.1"/>
    <property type="molecule type" value="Genomic_DNA"/>
</dbReference>
<evidence type="ECO:0000313" key="16">
    <source>
        <dbReference type="EMBL" id="ECK9185666.1"/>
    </source>
</evidence>
<dbReference type="EMBL" id="AALSGV010000043">
    <property type="protein sequence ID" value="EDC8474284.1"/>
    <property type="molecule type" value="Genomic_DNA"/>
</dbReference>
<evidence type="ECO:0000313" key="15">
    <source>
        <dbReference type="EMBL" id="ECD8867103.1"/>
    </source>
</evidence>
<evidence type="ECO:0000313" key="26">
    <source>
        <dbReference type="EMBL" id="ECU2848378.1"/>
    </source>
</evidence>
<evidence type="ECO:0000313" key="2">
    <source>
        <dbReference type="EMBL" id="EBL4739064.1"/>
    </source>
</evidence>
<name>A0A3R0DCZ1_SALIN</name>
<dbReference type="EMBL" id="AAGJYK010000077">
    <property type="protein sequence ID" value="EBO8904974.1"/>
    <property type="molecule type" value="Genomic_DNA"/>
</dbReference>
<dbReference type="EMBL" id="AAHXAP010000085">
    <property type="protein sequence ID" value="ECB2704502.1"/>
    <property type="molecule type" value="Genomic_DNA"/>
</dbReference>
<evidence type="ECO:0000313" key="7">
    <source>
        <dbReference type="EMBL" id="EBO8904974.1"/>
    </source>
</evidence>
<evidence type="ECO:0000313" key="20">
    <source>
        <dbReference type="EMBL" id="ECT3917400.1"/>
    </source>
</evidence>
<feature type="domain" description="HNH nuclease" evidence="1">
    <location>
        <begin position="30"/>
        <end position="76"/>
    </location>
</feature>
<evidence type="ECO:0000313" key="10">
    <source>
        <dbReference type="EMBL" id="EBZ3641154.1"/>
    </source>
</evidence>
<evidence type="ECO:0000313" key="27">
    <source>
        <dbReference type="EMBL" id="ECV0379138.1"/>
    </source>
</evidence>
<dbReference type="EMBL" id="AAJEAI010000046">
    <property type="protein sequence ID" value="ECK9185666.1"/>
    <property type="molecule type" value="Genomic_DNA"/>
</dbReference>
<evidence type="ECO:0000313" key="33">
    <source>
        <dbReference type="EMBL" id="EDB8864795.1"/>
    </source>
</evidence>
<evidence type="ECO:0000313" key="24">
    <source>
        <dbReference type="EMBL" id="ECU0950863.1"/>
    </source>
</evidence>
<keyword evidence="35" id="KW-0540">Nuclease</keyword>
<dbReference type="EMBL" id="AAKOWC010000112">
    <property type="protein sequence ID" value="ECU0950863.1"/>
    <property type="molecule type" value="Genomic_DNA"/>
</dbReference>
<evidence type="ECO:0000313" key="37">
    <source>
        <dbReference type="EMBL" id="EDG6141224.1"/>
    </source>
</evidence>
<dbReference type="EMBL" id="AALOZA010000040">
    <property type="protein sequence ID" value="EDB8897712.1"/>
    <property type="molecule type" value="Genomic_DNA"/>
</dbReference>
<dbReference type="EMBL" id="AAHUFL010000063">
    <property type="protein sequence ID" value="ECA3974266.1"/>
    <property type="molecule type" value="Genomic_DNA"/>
</dbReference>
<evidence type="ECO:0000313" key="9">
    <source>
        <dbReference type="EMBL" id="EBO9088177.1"/>
    </source>
</evidence>
<dbReference type="EMBL" id="AAFZEX010000078">
    <property type="protein sequence ID" value="EBL4739064.1"/>
    <property type="molecule type" value="Genomic_DNA"/>
</dbReference>
<dbReference type="EMBL" id="AAMETK010000038">
    <property type="protein sequence ID" value="EDG6141224.1"/>
    <property type="molecule type" value="Genomic_DNA"/>
</dbReference>
<evidence type="ECO:0000313" key="36">
    <source>
        <dbReference type="EMBL" id="EDC8474284.1"/>
    </source>
</evidence>
<evidence type="ECO:0000313" key="19">
    <source>
        <dbReference type="EMBL" id="ECT1142927.1"/>
    </source>
</evidence>
<dbReference type="EMBL" id="AAHQXU010000101">
    <property type="protein sequence ID" value="EBZ3768283.1"/>
    <property type="molecule type" value="Genomic_DNA"/>
</dbReference>
<evidence type="ECO:0000313" key="8">
    <source>
        <dbReference type="EMBL" id="EBO8932908.1"/>
    </source>
</evidence>
<dbReference type="InterPro" id="IPR044930">
    <property type="entry name" value="Homing_endonuclease_His-Me"/>
</dbReference>
<evidence type="ECO:0000313" key="12">
    <source>
        <dbReference type="EMBL" id="ECA0964597.1"/>
    </source>
</evidence>
<evidence type="ECO:0000313" key="18">
    <source>
        <dbReference type="EMBL" id="ECS9814854.1"/>
    </source>
</evidence>
<evidence type="ECO:0000313" key="40">
    <source>
        <dbReference type="EMBL" id="QJV32460.1"/>
    </source>
</evidence>
<dbReference type="EMBL" id="AAGHXE010000158">
    <property type="protein sequence ID" value="EBO2482010.1"/>
    <property type="molecule type" value="Genomic_DNA"/>
</dbReference>